<evidence type="ECO:0000256" key="4">
    <source>
        <dbReference type="ARBA" id="ARBA00023136"/>
    </source>
</evidence>
<dbReference type="InterPro" id="IPR004710">
    <property type="entry name" value="Bilac:Na_transpt"/>
</dbReference>
<evidence type="ECO:0000256" key="1">
    <source>
        <dbReference type="ARBA" id="ARBA00004141"/>
    </source>
</evidence>
<evidence type="ECO:0000313" key="6">
    <source>
        <dbReference type="EMBL" id="SUZ79228.1"/>
    </source>
</evidence>
<proteinExistence type="predicted"/>
<gene>
    <name evidence="6" type="ORF">METZ01_LOCUS32082</name>
</gene>
<feature type="transmembrane region" description="Helical" evidence="5">
    <location>
        <begin position="91"/>
        <end position="110"/>
    </location>
</feature>
<feature type="transmembrane region" description="Helical" evidence="5">
    <location>
        <begin position="28"/>
        <end position="51"/>
    </location>
</feature>
<dbReference type="InterPro" id="IPR038770">
    <property type="entry name" value="Na+/solute_symporter_sf"/>
</dbReference>
<accession>A0A381QJY9</accession>
<keyword evidence="3 5" id="KW-1133">Transmembrane helix</keyword>
<keyword evidence="4 5" id="KW-0472">Membrane</keyword>
<evidence type="ECO:0000256" key="3">
    <source>
        <dbReference type="ARBA" id="ARBA00022989"/>
    </source>
</evidence>
<evidence type="ECO:0008006" key="7">
    <source>
        <dbReference type="Google" id="ProtNLM"/>
    </source>
</evidence>
<dbReference type="PANTHER" id="PTHR10361">
    <property type="entry name" value="SODIUM-BILE ACID COTRANSPORTER"/>
    <property type="match status" value="1"/>
</dbReference>
<dbReference type="InterPro" id="IPR002657">
    <property type="entry name" value="BilAc:Na_symport/Acr3"/>
</dbReference>
<dbReference type="PANTHER" id="PTHR10361:SF24">
    <property type="entry name" value="P3 PROTEIN"/>
    <property type="match status" value="1"/>
</dbReference>
<evidence type="ECO:0000256" key="5">
    <source>
        <dbReference type="SAM" id="Phobius"/>
    </source>
</evidence>
<feature type="transmembrane region" description="Helical" evidence="5">
    <location>
        <begin position="63"/>
        <end position="85"/>
    </location>
</feature>
<dbReference type="AlphaFoldDB" id="A0A381QJY9"/>
<feature type="transmembrane region" description="Helical" evidence="5">
    <location>
        <begin position="195"/>
        <end position="211"/>
    </location>
</feature>
<keyword evidence="2 5" id="KW-0812">Transmembrane</keyword>
<dbReference type="EMBL" id="UINC01001378">
    <property type="protein sequence ID" value="SUZ79228.1"/>
    <property type="molecule type" value="Genomic_DNA"/>
</dbReference>
<feature type="transmembrane region" description="Helical" evidence="5">
    <location>
        <begin position="223"/>
        <end position="245"/>
    </location>
</feature>
<feature type="transmembrane region" description="Helical" evidence="5">
    <location>
        <begin position="291"/>
        <end position="308"/>
    </location>
</feature>
<evidence type="ECO:0000256" key="2">
    <source>
        <dbReference type="ARBA" id="ARBA00022692"/>
    </source>
</evidence>
<sequence length="313" mass="32598">MRALVVLLCLLALSPVVAAEEAVSGNVLIDVVLPLSLAFIMFSLGLGLTVVDFQRVLDEPKAFAVGLLNQMVVLPIIGFALATAFGLSGELAVGLVILACCPGGVTSNLVTRFARGDTALSISYTAVVSVASVVTLPLIVAFAIDHFMGAAAPDLDIISLGLAMFAITAVPVGLGMLVRARAADTALSFEPKANLVARVLFVIIIIGALASEWDTFIENLPKLGPSVVVLNVLMLGIGYSSAMLLDLGARRATTIAIESGVQNATVGITVGSLILAAEGSGLSVYSLPSGVYGIMMYFVTMPFVWWRIQQSEE</sequence>
<protein>
    <recommendedName>
        <fullName evidence="7">Bile acid:sodium symporter</fullName>
    </recommendedName>
</protein>
<dbReference type="GO" id="GO:0016020">
    <property type="term" value="C:membrane"/>
    <property type="evidence" value="ECO:0007669"/>
    <property type="project" value="UniProtKB-SubCell"/>
</dbReference>
<comment type="subcellular location">
    <subcellularLocation>
        <location evidence="1">Membrane</location>
        <topology evidence="1">Multi-pass membrane protein</topology>
    </subcellularLocation>
</comment>
<organism evidence="6">
    <name type="scientific">marine metagenome</name>
    <dbReference type="NCBI Taxonomy" id="408172"/>
    <lineage>
        <taxon>unclassified sequences</taxon>
        <taxon>metagenomes</taxon>
        <taxon>ecological metagenomes</taxon>
    </lineage>
</organism>
<dbReference type="Gene3D" id="1.20.1530.20">
    <property type="match status" value="1"/>
</dbReference>
<feature type="transmembrane region" description="Helical" evidence="5">
    <location>
        <begin position="122"/>
        <end position="144"/>
    </location>
</feature>
<name>A0A381QJY9_9ZZZZ</name>
<feature type="transmembrane region" description="Helical" evidence="5">
    <location>
        <begin position="156"/>
        <end position="174"/>
    </location>
</feature>
<reference evidence="6" key="1">
    <citation type="submission" date="2018-05" db="EMBL/GenBank/DDBJ databases">
        <authorList>
            <person name="Lanie J.A."/>
            <person name="Ng W.-L."/>
            <person name="Kazmierczak K.M."/>
            <person name="Andrzejewski T.M."/>
            <person name="Davidsen T.M."/>
            <person name="Wayne K.J."/>
            <person name="Tettelin H."/>
            <person name="Glass J.I."/>
            <person name="Rusch D."/>
            <person name="Podicherti R."/>
            <person name="Tsui H.-C.T."/>
            <person name="Winkler M.E."/>
        </authorList>
    </citation>
    <scope>NUCLEOTIDE SEQUENCE</scope>
</reference>
<dbReference type="Pfam" id="PF01758">
    <property type="entry name" value="SBF"/>
    <property type="match status" value="1"/>
</dbReference>